<protein>
    <submittedName>
        <fullName evidence="11">(pine wood nematode) hypothetical protein</fullName>
    </submittedName>
    <submittedName>
        <fullName evidence="15">Aminopeptidase</fullName>
    </submittedName>
</protein>
<proteinExistence type="inferred from homology"/>
<dbReference type="Gene3D" id="1.10.390.10">
    <property type="entry name" value="Neutral Protease Domain 2"/>
    <property type="match status" value="1"/>
</dbReference>
<name>A0A1I7S889_BURXY</name>
<keyword evidence="3" id="KW-0645">Protease</keyword>
<evidence type="ECO:0000313" key="13">
    <source>
        <dbReference type="Proteomes" id="UP000095284"/>
    </source>
</evidence>
<dbReference type="GO" id="GO:0006508">
    <property type="term" value="P:proteolysis"/>
    <property type="evidence" value="ECO:0007669"/>
    <property type="project" value="UniProtKB-KW"/>
</dbReference>
<keyword evidence="8" id="KW-0732">Signal</keyword>
<dbReference type="InterPro" id="IPR027268">
    <property type="entry name" value="Peptidase_M4/M1_CTD_sf"/>
</dbReference>
<evidence type="ECO:0000313" key="14">
    <source>
        <dbReference type="Proteomes" id="UP000659654"/>
    </source>
</evidence>
<feature type="signal peptide" evidence="8">
    <location>
        <begin position="1"/>
        <end position="15"/>
    </location>
</feature>
<evidence type="ECO:0000256" key="1">
    <source>
        <dbReference type="ARBA" id="ARBA00001947"/>
    </source>
</evidence>
<dbReference type="GO" id="GO:0042277">
    <property type="term" value="F:peptide binding"/>
    <property type="evidence" value="ECO:0007669"/>
    <property type="project" value="TreeGrafter"/>
</dbReference>
<sequence>MRLVLLLFYVNFVYGGPVEGRNHLPLEPINLTPPKDDPFYKRPWNLNYETNDSLPHEVVVHSYGLIIEPFFDFRGFEYDKALRNTFNGEVAISFSVPNPTRRLELASSVRINSTSLVDGLEFIGIERVEAGPNDHLILHLGAELVTAKVYGLAFKYTGKINEQSYAGGVFVQTYKERDEKRNTLLSTVFETTYAREAFPCFDDPHFKAPINLTLIHPKGAAVYSNADIAEQSSRNAQQTVTRFHPTPRMSTYQLAFAVGDFVQSNATSASGVLTRAIAVRDNKGFIQDAANIAARCVGAMERLVGAEYPLKKFDHLDTIETYAIAQLGLNTYSNVLPSRIGETLSRQYKRHAVICGHTAEQWFGGLVTPDTWGAEFLETGFGQYFYDRALAELDEYQYLAGWNEVPDALAAVSGYYDSTDPVVDSKSHFNYRLSRAGAAFLRTIRHVLSDKVFYEGLRIYQQERAYATAGLDTLIRSWVKANGGDLLHDVSFTTFVKDVLTRRHLPVVNITLQGWNYVITQSSHNDPMHNYVWDVPIFVLDLKENKEHLIWLRKDGSIGCRTPFSLRGDGEYVFNNDAKGYAVFEIQPTLWVSAAQHPRFPTLSMHNQYYILRTVRRRKFLDDGDIERIAMNAVRKTNGTGELEPMLHVMAYSNKKSMLTTVFGSFDYTFTGKNRLIAGTFLDLAVRARIPSVLNKTSELFAQFMQDCAPEKELVDCPRIPPEFRQGVYFQGSRSAEGQRFLRAYKKRIEDHPWFAQMKPEYDRV</sequence>
<dbReference type="GO" id="GO:0016020">
    <property type="term" value="C:membrane"/>
    <property type="evidence" value="ECO:0007669"/>
    <property type="project" value="TreeGrafter"/>
</dbReference>
<evidence type="ECO:0000313" key="12">
    <source>
        <dbReference type="EMBL" id="CAG9080421.1"/>
    </source>
</evidence>
<dbReference type="Proteomes" id="UP000095284">
    <property type="component" value="Unplaced"/>
</dbReference>
<dbReference type="PANTHER" id="PTHR11533">
    <property type="entry name" value="PROTEASE M1 ZINC METALLOPROTEASE"/>
    <property type="match status" value="1"/>
</dbReference>
<comment type="similarity">
    <text evidence="2">Belongs to the peptidase M1 family.</text>
</comment>
<dbReference type="SUPFAM" id="SSF55486">
    <property type="entry name" value="Metalloproteases ('zincins'), catalytic domain"/>
    <property type="match status" value="1"/>
</dbReference>
<dbReference type="PRINTS" id="PR00756">
    <property type="entry name" value="ALADIPTASE"/>
</dbReference>
<dbReference type="EMBL" id="CAJFCV020000001">
    <property type="protein sequence ID" value="CAG9080421.1"/>
    <property type="molecule type" value="Genomic_DNA"/>
</dbReference>
<feature type="domain" description="Peptidase M1 membrane alanine aminopeptidase" evidence="9">
    <location>
        <begin position="289"/>
        <end position="484"/>
    </location>
</feature>
<dbReference type="Pfam" id="PF17900">
    <property type="entry name" value="Peptidase_M1_N"/>
    <property type="match status" value="1"/>
</dbReference>
<dbReference type="Proteomes" id="UP000659654">
    <property type="component" value="Unassembled WGS sequence"/>
</dbReference>
<dbReference type="EMBL" id="CAJFDI010000001">
    <property type="protein sequence ID" value="CAD5208150.1"/>
    <property type="molecule type" value="Genomic_DNA"/>
</dbReference>
<reference evidence="15" key="1">
    <citation type="submission" date="2016-11" db="UniProtKB">
        <authorList>
            <consortium name="WormBaseParasite"/>
        </authorList>
    </citation>
    <scope>IDENTIFICATION</scope>
</reference>
<dbReference type="eggNOG" id="KOG1046">
    <property type="taxonomic scope" value="Eukaryota"/>
</dbReference>
<keyword evidence="5" id="KW-0378">Hydrolase</keyword>
<keyword evidence="6" id="KW-0862">Zinc</keyword>
<keyword evidence="14" id="KW-1185">Reference proteome</keyword>
<dbReference type="Gene3D" id="2.60.40.1730">
    <property type="entry name" value="tricorn interacting facor f3 domain"/>
    <property type="match status" value="1"/>
</dbReference>
<evidence type="ECO:0000256" key="4">
    <source>
        <dbReference type="ARBA" id="ARBA00022723"/>
    </source>
</evidence>
<dbReference type="WBParaSite" id="BXY_0923200.1">
    <property type="protein sequence ID" value="BXY_0923200.1"/>
    <property type="gene ID" value="BXY_0923200"/>
</dbReference>
<accession>A0A1I7S889</accession>
<evidence type="ECO:0000256" key="6">
    <source>
        <dbReference type="ARBA" id="ARBA00022833"/>
    </source>
</evidence>
<dbReference type="InterPro" id="IPR050344">
    <property type="entry name" value="Peptidase_M1_aminopeptidases"/>
</dbReference>
<keyword evidence="4" id="KW-0479">Metal-binding</keyword>
<dbReference type="GO" id="GO:0043171">
    <property type="term" value="P:peptide catabolic process"/>
    <property type="evidence" value="ECO:0007669"/>
    <property type="project" value="TreeGrafter"/>
</dbReference>
<dbReference type="InterPro" id="IPR014782">
    <property type="entry name" value="Peptidase_M1_dom"/>
</dbReference>
<feature type="domain" description="Aminopeptidase N-like N-terminal" evidence="10">
    <location>
        <begin position="67"/>
        <end position="252"/>
    </location>
</feature>
<dbReference type="Proteomes" id="UP000582659">
    <property type="component" value="Unassembled WGS sequence"/>
</dbReference>
<gene>
    <name evidence="11" type="ORF">BXYJ_LOCUS386</name>
</gene>
<dbReference type="SUPFAM" id="SSF63737">
    <property type="entry name" value="Leukotriene A4 hydrolase N-terminal domain"/>
    <property type="match status" value="1"/>
</dbReference>
<evidence type="ECO:0000313" key="15">
    <source>
        <dbReference type="WBParaSite" id="BXY_0923200.1"/>
    </source>
</evidence>
<evidence type="ECO:0000259" key="9">
    <source>
        <dbReference type="Pfam" id="PF01433"/>
    </source>
</evidence>
<evidence type="ECO:0000256" key="5">
    <source>
        <dbReference type="ARBA" id="ARBA00022801"/>
    </source>
</evidence>
<dbReference type="GO" id="GO:0005737">
    <property type="term" value="C:cytoplasm"/>
    <property type="evidence" value="ECO:0007669"/>
    <property type="project" value="TreeGrafter"/>
</dbReference>
<dbReference type="OrthoDB" id="5868348at2759"/>
<organism evidence="13 15">
    <name type="scientific">Bursaphelenchus xylophilus</name>
    <name type="common">Pinewood nematode worm</name>
    <name type="synonym">Aphelenchoides xylophilus</name>
    <dbReference type="NCBI Taxonomy" id="6326"/>
    <lineage>
        <taxon>Eukaryota</taxon>
        <taxon>Metazoa</taxon>
        <taxon>Ecdysozoa</taxon>
        <taxon>Nematoda</taxon>
        <taxon>Chromadorea</taxon>
        <taxon>Rhabditida</taxon>
        <taxon>Tylenchina</taxon>
        <taxon>Tylenchomorpha</taxon>
        <taxon>Aphelenchoidea</taxon>
        <taxon>Aphelenchoididae</taxon>
        <taxon>Bursaphelenchus</taxon>
    </lineage>
</organism>
<feature type="chain" id="PRO_5035399737" evidence="8">
    <location>
        <begin position="16"/>
        <end position="765"/>
    </location>
</feature>
<evidence type="ECO:0000256" key="2">
    <source>
        <dbReference type="ARBA" id="ARBA00010136"/>
    </source>
</evidence>
<evidence type="ECO:0000256" key="3">
    <source>
        <dbReference type="ARBA" id="ARBA00022670"/>
    </source>
</evidence>
<dbReference type="InterPro" id="IPR001930">
    <property type="entry name" value="Peptidase_M1"/>
</dbReference>
<evidence type="ECO:0000313" key="11">
    <source>
        <dbReference type="EMBL" id="CAD5208150.1"/>
    </source>
</evidence>
<dbReference type="InterPro" id="IPR045357">
    <property type="entry name" value="Aminopeptidase_N-like_N"/>
</dbReference>
<dbReference type="GO" id="GO:0005615">
    <property type="term" value="C:extracellular space"/>
    <property type="evidence" value="ECO:0007669"/>
    <property type="project" value="TreeGrafter"/>
</dbReference>
<dbReference type="PANTHER" id="PTHR11533:SF293">
    <property type="entry name" value="AMINOPEPTIDASE-2-RELATED"/>
    <property type="match status" value="1"/>
</dbReference>
<dbReference type="InterPro" id="IPR042097">
    <property type="entry name" value="Aminopeptidase_N-like_N_sf"/>
</dbReference>
<dbReference type="SMR" id="A0A1I7S889"/>
<keyword evidence="7" id="KW-0482">Metalloprotease</keyword>
<evidence type="ECO:0000256" key="8">
    <source>
        <dbReference type="SAM" id="SignalP"/>
    </source>
</evidence>
<evidence type="ECO:0000256" key="7">
    <source>
        <dbReference type="ARBA" id="ARBA00023049"/>
    </source>
</evidence>
<evidence type="ECO:0000259" key="10">
    <source>
        <dbReference type="Pfam" id="PF17900"/>
    </source>
</evidence>
<dbReference type="AlphaFoldDB" id="A0A1I7S889"/>
<dbReference type="GO" id="GO:0008270">
    <property type="term" value="F:zinc ion binding"/>
    <property type="evidence" value="ECO:0007669"/>
    <property type="project" value="InterPro"/>
</dbReference>
<reference evidence="12" key="2">
    <citation type="submission" date="2020-08" db="EMBL/GenBank/DDBJ databases">
        <authorList>
            <person name="Kikuchi T."/>
        </authorList>
    </citation>
    <scope>NUCLEOTIDE SEQUENCE</scope>
    <source>
        <strain evidence="11">Ka4C1</strain>
    </source>
</reference>
<comment type="cofactor">
    <cofactor evidence="1">
        <name>Zn(2+)</name>
        <dbReference type="ChEBI" id="CHEBI:29105"/>
    </cofactor>
</comment>
<dbReference type="GO" id="GO:0070006">
    <property type="term" value="F:metalloaminopeptidase activity"/>
    <property type="evidence" value="ECO:0007669"/>
    <property type="project" value="TreeGrafter"/>
</dbReference>
<dbReference type="Pfam" id="PF01433">
    <property type="entry name" value="Peptidase_M1"/>
    <property type="match status" value="1"/>
</dbReference>